<sequence length="136" mass="15143">MYTSFSELWALHKRFISFHDASHLATIPYLDIQEQARAETDAVAPRDALPGFKHRSSFPYVEAIIREAVRCHPAAPMGGPGHTPPVRATCTVTITSGEVPWWCSMRGNVYFHAVLTFSLMKSRPSPEPEAASFDPD</sequence>
<protein>
    <submittedName>
        <fullName evidence="1">Uncharacterized protein</fullName>
    </submittedName>
</protein>
<proteinExistence type="predicted"/>
<accession>A0ACB8BD62</accession>
<reference evidence="1" key="1">
    <citation type="journal article" date="2021" name="New Phytol.">
        <title>Evolutionary innovations through gain and loss of genes in the ectomycorrhizal Boletales.</title>
        <authorList>
            <person name="Wu G."/>
            <person name="Miyauchi S."/>
            <person name="Morin E."/>
            <person name="Kuo A."/>
            <person name="Drula E."/>
            <person name="Varga T."/>
            <person name="Kohler A."/>
            <person name="Feng B."/>
            <person name="Cao Y."/>
            <person name="Lipzen A."/>
            <person name="Daum C."/>
            <person name="Hundley H."/>
            <person name="Pangilinan J."/>
            <person name="Johnson J."/>
            <person name="Barry K."/>
            <person name="LaButti K."/>
            <person name="Ng V."/>
            <person name="Ahrendt S."/>
            <person name="Min B."/>
            <person name="Choi I.G."/>
            <person name="Park H."/>
            <person name="Plett J.M."/>
            <person name="Magnuson J."/>
            <person name="Spatafora J.W."/>
            <person name="Nagy L.G."/>
            <person name="Henrissat B."/>
            <person name="Grigoriev I.V."/>
            <person name="Yang Z.L."/>
            <person name="Xu J."/>
            <person name="Martin F.M."/>
        </authorList>
    </citation>
    <scope>NUCLEOTIDE SEQUENCE</scope>
    <source>
        <strain evidence="1">KUC20120723A-06</strain>
    </source>
</reference>
<name>A0ACB8BD62_9AGAM</name>
<evidence type="ECO:0000313" key="1">
    <source>
        <dbReference type="EMBL" id="KAH7923270.1"/>
    </source>
</evidence>
<dbReference type="EMBL" id="MU266457">
    <property type="protein sequence ID" value="KAH7923270.1"/>
    <property type="molecule type" value="Genomic_DNA"/>
</dbReference>
<evidence type="ECO:0000313" key="2">
    <source>
        <dbReference type="Proteomes" id="UP000790709"/>
    </source>
</evidence>
<dbReference type="Proteomes" id="UP000790709">
    <property type="component" value="Unassembled WGS sequence"/>
</dbReference>
<comment type="caution">
    <text evidence="1">The sequence shown here is derived from an EMBL/GenBank/DDBJ whole genome shotgun (WGS) entry which is preliminary data.</text>
</comment>
<organism evidence="1 2">
    <name type="scientific">Leucogyrophana mollusca</name>
    <dbReference type="NCBI Taxonomy" id="85980"/>
    <lineage>
        <taxon>Eukaryota</taxon>
        <taxon>Fungi</taxon>
        <taxon>Dikarya</taxon>
        <taxon>Basidiomycota</taxon>
        <taxon>Agaricomycotina</taxon>
        <taxon>Agaricomycetes</taxon>
        <taxon>Agaricomycetidae</taxon>
        <taxon>Boletales</taxon>
        <taxon>Boletales incertae sedis</taxon>
        <taxon>Leucogyrophana</taxon>
    </lineage>
</organism>
<gene>
    <name evidence="1" type="ORF">BV22DRAFT_1120945</name>
</gene>
<keyword evidence="2" id="KW-1185">Reference proteome</keyword>